<evidence type="ECO:0000313" key="1">
    <source>
        <dbReference type="EMBL" id="KAK8718864.1"/>
    </source>
</evidence>
<sequence>DQMPFKATENSYPKTLMLSYTHGNHYDIVYQKDAATIRGFCQSVVYDILYSRVFQLKDVRLAVDTMLHDKEYASLRRDSANSTELKEIGALVEKIMGTNISRDNSQDEADK</sequence>
<comment type="caution">
    <text evidence="1">The sequence shown here is derived from an EMBL/GenBank/DDBJ whole genome shotgun (WGS) entry which is preliminary data.</text>
</comment>
<keyword evidence="2" id="KW-1185">Reference proteome</keyword>
<gene>
    <name evidence="1" type="ORF">OTU49_014411</name>
</gene>
<dbReference type="Proteomes" id="UP001445076">
    <property type="component" value="Unassembled WGS sequence"/>
</dbReference>
<feature type="non-terminal residue" evidence="1">
    <location>
        <position position="1"/>
    </location>
</feature>
<dbReference type="EMBL" id="JARKIK010003874">
    <property type="protein sequence ID" value="KAK8718864.1"/>
    <property type="molecule type" value="Genomic_DNA"/>
</dbReference>
<evidence type="ECO:0000313" key="2">
    <source>
        <dbReference type="Proteomes" id="UP001445076"/>
    </source>
</evidence>
<reference evidence="1 2" key="1">
    <citation type="journal article" date="2024" name="BMC Genomics">
        <title>Genome assembly of redclaw crayfish (Cherax quadricarinatus) provides insights into its immune adaptation and hypoxia tolerance.</title>
        <authorList>
            <person name="Liu Z."/>
            <person name="Zheng J."/>
            <person name="Li H."/>
            <person name="Fang K."/>
            <person name="Wang S."/>
            <person name="He J."/>
            <person name="Zhou D."/>
            <person name="Weng S."/>
            <person name="Chi M."/>
            <person name="Gu Z."/>
            <person name="He J."/>
            <person name="Li F."/>
            <person name="Wang M."/>
        </authorList>
    </citation>
    <scope>NUCLEOTIDE SEQUENCE [LARGE SCALE GENOMIC DNA]</scope>
    <source>
        <strain evidence="1">ZL_2023a</strain>
    </source>
</reference>
<proteinExistence type="predicted"/>
<feature type="non-terminal residue" evidence="1">
    <location>
        <position position="111"/>
    </location>
</feature>
<protein>
    <recommendedName>
        <fullName evidence="3">OTU domain-containing protein</fullName>
    </recommendedName>
</protein>
<accession>A0AAW0VPK3</accession>
<evidence type="ECO:0008006" key="3">
    <source>
        <dbReference type="Google" id="ProtNLM"/>
    </source>
</evidence>
<organism evidence="1 2">
    <name type="scientific">Cherax quadricarinatus</name>
    <name type="common">Australian red claw crayfish</name>
    <dbReference type="NCBI Taxonomy" id="27406"/>
    <lineage>
        <taxon>Eukaryota</taxon>
        <taxon>Metazoa</taxon>
        <taxon>Ecdysozoa</taxon>
        <taxon>Arthropoda</taxon>
        <taxon>Crustacea</taxon>
        <taxon>Multicrustacea</taxon>
        <taxon>Malacostraca</taxon>
        <taxon>Eumalacostraca</taxon>
        <taxon>Eucarida</taxon>
        <taxon>Decapoda</taxon>
        <taxon>Pleocyemata</taxon>
        <taxon>Astacidea</taxon>
        <taxon>Parastacoidea</taxon>
        <taxon>Parastacidae</taxon>
        <taxon>Cherax</taxon>
    </lineage>
</organism>
<name>A0AAW0VPK3_CHEQU</name>
<dbReference type="AlphaFoldDB" id="A0AAW0VPK3"/>